<sequence>MMGREVAYRLTGSRSCDNTCHRRKRESQKDKKGTKEIAYEQYLDSNQGVLRGVLHPRKMALPLRHTTVLDKEVAFTSITKRGVCGKGGSPGFEPGTVSWRSTLETGH</sequence>
<dbReference type="Proteomes" id="UP000297245">
    <property type="component" value="Unassembled WGS sequence"/>
</dbReference>
<dbReference type="EMBL" id="ML179413">
    <property type="protein sequence ID" value="THU88308.1"/>
    <property type="molecule type" value="Genomic_DNA"/>
</dbReference>
<evidence type="ECO:0000313" key="3">
    <source>
        <dbReference type="Proteomes" id="UP000297245"/>
    </source>
</evidence>
<evidence type="ECO:0000313" key="2">
    <source>
        <dbReference type="EMBL" id="THU88308.1"/>
    </source>
</evidence>
<feature type="region of interest" description="Disordered" evidence="1">
    <location>
        <begin position="86"/>
        <end position="107"/>
    </location>
</feature>
<feature type="compositionally biased region" description="Polar residues" evidence="1">
    <location>
        <begin position="98"/>
        <end position="107"/>
    </location>
</feature>
<name>A0A4S8LI97_DENBC</name>
<accession>A0A4S8LI97</accession>
<evidence type="ECO:0000256" key="1">
    <source>
        <dbReference type="SAM" id="MobiDB-lite"/>
    </source>
</evidence>
<dbReference type="AlphaFoldDB" id="A0A4S8LI97"/>
<reference evidence="2 3" key="1">
    <citation type="journal article" date="2019" name="Nat. Ecol. Evol.">
        <title>Megaphylogeny resolves global patterns of mushroom evolution.</title>
        <authorList>
            <person name="Varga T."/>
            <person name="Krizsan K."/>
            <person name="Foldi C."/>
            <person name="Dima B."/>
            <person name="Sanchez-Garcia M."/>
            <person name="Sanchez-Ramirez S."/>
            <person name="Szollosi G.J."/>
            <person name="Szarkandi J.G."/>
            <person name="Papp V."/>
            <person name="Albert L."/>
            <person name="Andreopoulos W."/>
            <person name="Angelini C."/>
            <person name="Antonin V."/>
            <person name="Barry K.W."/>
            <person name="Bougher N.L."/>
            <person name="Buchanan P."/>
            <person name="Buyck B."/>
            <person name="Bense V."/>
            <person name="Catcheside P."/>
            <person name="Chovatia M."/>
            <person name="Cooper J."/>
            <person name="Damon W."/>
            <person name="Desjardin D."/>
            <person name="Finy P."/>
            <person name="Geml J."/>
            <person name="Haridas S."/>
            <person name="Hughes K."/>
            <person name="Justo A."/>
            <person name="Karasinski D."/>
            <person name="Kautmanova I."/>
            <person name="Kiss B."/>
            <person name="Kocsube S."/>
            <person name="Kotiranta H."/>
            <person name="LaButti K.M."/>
            <person name="Lechner B.E."/>
            <person name="Liimatainen K."/>
            <person name="Lipzen A."/>
            <person name="Lukacs Z."/>
            <person name="Mihaltcheva S."/>
            <person name="Morgado L.N."/>
            <person name="Niskanen T."/>
            <person name="Noordeloos M.E."/>
            <person name="Ohm R.A."/>
            <person name="Ortiz-Santana B."/>
            <person name="Ovrebo C."/>
            <person name="Racz N."/>
            <person name="Riley R."/>
            <person name="Savchenko A."/>
            <person name="Shiryaev A."/>
            <person name="Soop K."/>
            <person name="Spirin V."/>
            <person name="Szebenyi C."/>
            <person name="Tomsovsky M."/>
            <person name="Tulloss R.E."/>
            <person name="Uehling J."/>
            <person name="Grigoriev I.V."/>
            <person name="Vagvolgyi C."/>
            <person name="Papp T."/>
            <person name="Martin F.M."/>
            <person name="Miettinen O."/>
            <person name="Hibbett D.S."/>
            <person name="Nagy L.G."/>
        </authorList>
    </citation>
    <scope>NUCLEOTIDE SEQUENCE [LARGE SCALE GENOMIC DNA]</scope>
    <source>
        <strain evidence="2 3">CBS 962.96</strain>
    </source>
</reference>
<gene>
    <name evidence="2" type="ORF">K435DRAFT_866386</name>
</gene>
<protein>
    <submittedName>
        <fullName evidence="2">Uncharacterized protein</fullName>
    </submittedName>
</protein>
<keyword evidence="3" id="KW-1185">Reference proteome</keyword>
<organism evidence="2 3">
    <name type="scientific">Dendrothele bispora (strain CBS 962.96)</name>
    <dbReference type="NCBI Taxonomy" id="1314807"/>
    <lineage>
        <taxon>Eukaryota</taxon>
        <taxon>Fungi</taxon>
        <taxon>Dikarya</taxon>
        <taxon>Basidiomycota</taxon>
        <taxon>Agaricomycotina</taxon>
        <taxon>Agaricomycetes</taxon>
        <taxon>Agaricomycetidae</taxon>
        <taxon>Agaricales</taxon>
        <taxon>Agaricales incertae sedis</taxon>
        <taxon>Dendrothele</taxon>
    </lineage>
</organism>
<proteinExistence type="predicted"/>